<feature type="non-terminal residue" evidence="2">
    <location>
        <position position="1"/>
    </location>
</feature>
<name>A0A8J2KD95_9HEXA</name>
<dbReference type="Pfam" id="PF05225">
    <property type="entry name" value="HTH_psq"/>
    <property type="match status" value="1"/>
</dbReference>
<accession>A0A8J2KD95</accession>
<comment type="caution">
    <text evidence="2">The sequence shown here is derived from an EMBL/GenBank/DDBJ whole genome shotgun (WGS) entry which is preliminary data.</text>
</comment>
<dbReference type="GO" id="GO:0003677">
    <property type="term" value="F:DNA binding"/>
    <property type="evidence" value="ECO:0007669"/>
    <property type="project" value="InterPro"/>
</dbReference>
<sequence>VFVCTILQQINITAVRTYKPVPGSSRWHYPHEALVAAVRACQSGQYLPHHAEPVFGVPAKTIRRWKSLTDAGEDISRPRTGGFPKCFTTIKELELVDYLHAANDW</sequence>
<keyword evidence="3" id="KW-1185">Reference proteome</keyword>
<evidence type="ECO:0000259" key="1">
    <source>
        <dbReference type="Pfam" id="PF05225"/>
    </source>
</evidence>
<dbReference type="EMBL" id="CAJVCH010285261">
    <property type="protein sequence ID" value="CAG7784895.1"/>
    <property type="molecule type" value="Genomic_DNA"/>
</dbReference>
<feature type="domain" description="HTH psq-type" evidence="1">
    <location>
        <begin position="31"/>
        <end position="67"/>
    </location>
</feature>
<dbReference type="InterPro" id="IPR007889">
    <property type="entry name" value="HTH_Psq"/>
</dbReference>
<evidence type="ECO:0000313" key="2">
    <source>
        <dbReference type="EMBL" id="CAG7784895.1"/>
    </source>
</evidence>
<evidence type="ECO:0000313" key="3">
    <source>
        <dbReference type="Proteomes" id="UP000708208"/>
    </source>
</evidence>
<organism evidence="2 3">
    <name type="scientific">Allacma fusca</name>
    <dbReference type="NCBI Taxonomy" id="39272"/>
    <lineage>
        <taxon>Eukaryota</taxon>
        <taxon>Metazoa</taxon>
        <taxon>Ecdysozoa</taxon>
        <taxon>Arthropoda</taxon>
        <taxon>Hexapoda</taxon>
        <taxon>Collembola</taxon>
        <taxon>Symphypleona</taxon>
        <taxon>Sminthuridae</taxon>
        <taxon>Allacma</taxon>
    </lineage>
</organism>
<gene>
    <name evidence="2" type="ORF">AFUS01_LOCUS23554</name>
</gene>
<protein>
    <recommendedName>
        <fullName evidence="1">HTH psq-type domain-containing protein</fullName>
    </recommendedName>
</protein>
<reference evidence="2" key="1">
    <citation type="submission" date="2021-06" db="EMBL/GenBank/DDBJ databases">
        <authorList>
            <person name="Hodson N. C."/>
            <person name="Mongue J. A."/>
            <person name="Jaron S. K."/>
        </authorList>
    </citation>
    <scope>NUCLEOTIDE SEQUENCE</scope>
</reference>
<dbReference type="Proteomes" id="UP000708208">
    <property type="component" value="Unassembled WGS sequence"/>
</dbReference>
<dbReference type="AlphaFoldDB" id="A0A8J2KD95"/>
<proteinExistence type="predicted"/>